<proteinExistence type="predicted"/>
<dbReference type="Proteomes" id="UP001057452">
    <property type="component" value="Chromosome 9"/>
</dbReference>
<name>A0ACB9X226_CHAAC</name>
<accession>A0ACB9X226</accession>
<gene>
    <name evidence="1" type="ORF">KUCAC02_028444</name>
</gene>
<organism evidence="1 2">
    <name type="scientific">Chaenocephalus aceratus</name>
    <name type="common">Blackfin icefish</name>
    <name type="synonym">Chaenichthys aceratus</name>
    <dbReference type="NCBI Taxonomy" id="36190"/>
    <lineage>
        <taxon>Eukaryota</taxon>
        <taxon>Metazoa</taxon>
        <taxon>Chordata</taxon>
        <taxon>Craniata</taxon>
        <taxon>Vertebrata</taxon>
        <taxon>Euteleostomi</taxon>
        <taxon>Actinopterygii</taxon>
        <taxon>Neopterygii</taxon>
        <taxon>Teleostei</taxon>
        <taxon>Neoteleostei</taxon>
        <taxon>Acanthomorphata</taxon>
        <taxon>Eupercaria</taxon>
        <taxon>Perciformes</taxon>
        <taxon>Notothenioidei</taxon>
        <taxon>Channichthyidae</taxon>
        <taxon>Chaenocephalus</taxon>
    </lineage>
</organism>
<sequence>MMSAAWTLCPLLTVLLVVRLPGAQQQLLPGSCNFELGTCGYTSDPEYGTWSMNEE</sequence>
<dbReference type="EMBL" id="CM043793">
    <property type="protein sequence ID" value="KAI4820467.1"/>
    <property type="molecule type" value="Genomic_DNA"/>
</dbReference>
<evidence type="ECO:0000313" key="2">
    <source>
        <dbReference type="Proteomes" id="UP001057452"/>
    </source>
</evidence>
<keyword evidence="2" id="KW-1185">Reference proteome</keyword>
<feature type="non-terminal residue" evidence="1">
    <location>
        <position position="55"/>
    </location>
</feature>
<protein>
    <submittedName>
        <fullName evidence="1">Uncharacterized protein</fullName>
    </submittedName>
</protein>
<evidence type="ECO:0000313" key="1">
    <source>
        <dbReference type="EMBL" id="KAI4820467.1"/>
    </source>
</evidence>
<reference evidence="1" key="1">
    <citation type="submission" date="2022-05" db="EMBL/GenBank/DDBJ databases">
        <title>Chromosome-level genome of Chaenocephalus aceratus.</title>
        <authorList>
            <person name="Park H."/>
        </authorList>
    </citation>
    <scope>NUCLEOTIDE SEQUENCE</scope>
    <source>
        <strain evidence="1">KU_202001</strain>
    </source>
</reference>
<comment type="caution">
    <text evidence="1">The sequence shown here is derived from an EMBL/GenBank/DDBJ whole genome shotgun (WGS) entry which is preliminary data.</text>
</comment>